<dbReference type="RefSeq" id="WP_072983265.1">
    <property type="nucleotide sequence ID" value="NZ_FQXT01000004.1"/>
</dbReference>
<evidence type="ECO:0000259" key="2">
    <source>
        <dbReference type="Pfam" id="PF01841"/>
    </source>
</evidence>
<feature type="chain" id="PRO_5012861490" description="DUF3857 domain-containing protein" evidence="1">
    <location>
        <begin position="19"/>
        <end position="633"/>
    </location>
</feature>
<evidence type="ECO:0000313" key="5">
    <source>
        <dbReference type="EMBL" id="SHI15507.1"/>
    </source>
</evidence>
<evidence type="ECO:0000256" key="1">
    <source>
        <dbReference type="SAM" id="SignalP"/>
    </source>
</evidence>
<feature type="signal peptide" evidence="1">
    <location>
        <begin position="1"/>
        <end position="18"/>
    </location>
</feature>
<reference evidence="6" key="2">
    <citation type="submission" date="2016-11" db="EMBL/GenBank/DDBJ databases">
        <authorList>
            <person name="Varghese N."/>
            <person name="Submissions S."/>
        </authorList>
    </citation>
    <scope>NUCLEOTIDE SEQUENCE [LARGE SCALE GENOMIC DNA]</scope>
    <source>
        <strain evidence="6">DSM 19859</strain>
    </source>
</reference>
<keyword evidence="1" id="KW-0732">Signal</keyword>
<dbReference type="InterPro" id="IPR024618">
    <property type="entry name" value="DUF3857"/>
</dbReference>
<reference evidence="4 7" key="3">
    <citation type="submission" date="2018-07" db="EMBL/GenBank/DDBJ databases">
        <title>Leeuwenhoekiella genomics.</title>
        <authorList>
            <person name="Tahon G."/>
            <person name="Willems A."/>
        </authorList>
    </citation>
    <scope>NUCLEOTIDE SEQUENCE [LARGE SCALE GENOMIC DNA]</scope>
    <source>
        <strain evidence="4 7">LMG 24856</strain>
    </source>
</reference>
<evidence type="ECO:0000313" key="7">
    <source>
        <dbReference type="Proteomes" id="UP000290037"/>
    </source>
</evidence>
<reference evidence="5" key="1">
    <citation type="submission" date="2016-11" db="EMBL/GenBank/DDBJ databases">
        <authorList>
            <person name="Jaros S."/>
            <person name="Januszkiewicz K."/>
            <person name="Wedrychowicz H."/>
        </authorList>
    </citation>
    <scope>NUCLEOTIDE SEQUENCE [LARGE SCALE GENOMIC DNA]</scope>
    <source>
        <strain evidence="5">DSM 19859</strain>
    </source>
</reference>
<dbReference type="Gene3D" id="2.60.40.3140">
    <property type="match status" value="1"/>
</dbReference>
<evidence type="ECO:0000313" key="6">
    <source>
        <dbReference type="Proteomes" id="UP000184240"/>
    </source>
</evidence>
<dbReference type="Gene3D" id="3.10.620.30">
    <property type="match status" value="1"/>
</dbReference>
<evidence type="ECO:0008006" key="8">
    <source>
        <dbReference type="Google" id="ProtNLM"/>
    </source>
</evidence>
<dbReference type="InterPro" id="IPR038765">
    <property type="entry name" value="Papain-like_cys_pep_sf"/>
</dbReference>
<dbReference type="SUPFAM" id="SSF54001">
    <property type="entry name" value="Cysteine proteinases"/>
    <property type="match status" value="1"/>
</dbReference>
<proteinExistence type="predicted"/>
<evidence type="ECO:0000313" key="4">
    <source>
        <dbReference type="EMBL" id="RXG29522.1"/>
    </source>
</evidence>
<sequence length="633" mass="71504">MAKKLLLLLFVTSSVAFSQDLKLSALTVNPELSEGADSVFRNEEITLDLSREGKLKTLISRVVTVYNKAGLGDVAAYVGYDNNTKVNSIEAYIYDLSGKEREHFKERDFKDVSAVDGGTLYADSRVLYLDYTPTTYPFTVHFISETTSETTAFLRPWMPLSRYKSGTEFSKFTVIYPPEQTLHVKETHLDGYAIEKEELADRTVWTAKDLAPVTWEYSAPDLDQRVPRVKCFFDTFYLSGVPGIAKTWKDFGRWMYTDLVKDTQDLDQATITEAKALVAGLETDEEKARAIYQYVQDKVRYISVQVEIGGWKPMNASDVHRLGYGDCKALSNYTQSLLKAVGIKSYYTVLYGKSDKESLDTDVVAMQGNHAILGVQLGDEIQFLECTSQETPFGYMGSFTDDREVLLLTEDGGKLARTTKYEQDENRVALEAAFKFDASGGLEGTITRASSGIFYANRMSLARLDQKDLSDYYYKAFDAINGLSVSNIQLNNDRMNVVYTESLDARATNYGSKVGANFLLRLNAFALGRDAIPPKYAHRKSELIILRGTTQEDKIAITLPEGYEVGALPEDVVIEEQFGSYHATFRREGTQLYYTRTLKFNEGNYPVAQYENYRDFYKTVVRNDSQKVLIQKI</sequence>
<dbReference type="AlphaFoldDB" id="A0A1M5YTT6"/>
<gene>
    <name evidence="4" type="ORF">DSM01_1623</name>
    <name evidence="5" type="ORF">SAMN04487999_2348</name>
</gene>
<name>A0A1M5YTT6_9FLAO</name>
<dbReference type="InterPro" id="IPR002931">
    <property type="entry name" value="Transglutaminase-like"/>
</dbReference>
<accession>A0A1M5YTT6</accession>
<dbReference type="Proteomes" id="UP000290037">
    <property type="component" value="Unassembled WGS sequence"/>
</dbReference>
<feature type="domain" description="DUF3857" evidence="3">
    <location>
        <begin position="59"/>
        <end position="213"/>
    </location>
</feature>
<keyword evidence="7" id="KW-1185">Reference proteome</keyword>
<dbReference type="Pfam" id="PF01841">
    <property type="entry name" value="Transglut_core"/>
    <property type="match status" value="1"/>
</dbReference>
<dbReference type="Gene3D" id="2.60.120.1130">
    <property type="match status" value="1"/>
</dbReference>
<protein>
    <recommendedName>
        <fullName evidence="8">DUF3857 domain-containing protein</fullName>
    </recommendedName>
</protein>
<dbReference type="STRING" id="573501.SAMN04487999_2348"/>
<feature type="domain" description="Transglutaminase-like" evidence="2">
    <location>
        <begin position="275"/>
        <end position="376"/>
    </location>
</feature>
<dbReference type="EMBL" id="QOVN01000003">
    <property type="protein sequence ID" value="RXG29522.1"/>
    <property type="molecule type" value="Genomic_DNA"/>
</dbReference>
<evidence type="ECO:0000259" key="3">
    <source>
        <dbReference type="Pfam" id="PF12969"/>
    </source>
</evidence>
<dbReference type="OrthoDB" id="8595007at2"/>
<dbReference type="Pfam" id="PF12969">
    <property type="entry name" value="DUF3857"/>
    <property type="match status" value="1"/>
</dbReference>
<dbReference type="EMBL" id="FQXT01000004">
    <property type="protein sequence ID" value="SHI15507.1"/>
    <property type="molecule type" value="Genomic_DNA"/>
</dbReference>
<dbReference type="Proteomes" id="UP000184240">
    <property type="component" value="Unassembled WGS sequence"/>
</dbReference>
<organism evidence="5 6">
    <name type="scientific">Leeuwenhoekiella palythoae</name>
    <dbReference type="NCBI Taxonomy" id="573501"/>
    <lineage>
        <taxon>Bacteria</taxon>
        <taxon>Pseudomonadati</taxon>
        <taxon>Bacteroidota</taxon>
        <taxon>Flavobacteriia</taxon>
        <taxon>Flavobacteriales</taxon>
        <taxon>Flavobacteriaceae</taxon>
        <taxon>Leeuwenhoekiella</taxon>
    </lineage>
</organism>